<evidence type="ECO:0000313" key="2">
    <source>
        <dbReference type="EMBL" id="ROP28539.1"/>
    </source>
</evidence>
<dbReference type="RefSeq" id="WP_123678113.1">
    <property type="nucleotide sequence ID" value="NZ_RJKL01000001.1"/>
</dbReference>
<proteinExistence type="predicted"/>
<dbReference type="GO" id="GO:0016740">
    <property type="term" value="F:transferase activity"/>
    <property type="evidence" value="ECO:0007669"/>
    <property type="project" value="UniProtKB-KW"/>
</dbReference>
<gene>
    <name evidence="2" type="ORF">EDD30_1303</name>
</gene>
<dbReference type="EMBL" id="RJKL01000001">
    <property type="protein sequence ID" value="ROP28539.1"/>
    <property type="molecule type" value="Genomic_DNA"/>
</dbReference>
<dbReference type="AlphaFoldDB" id="A0A3N1GE24"/>
<organism evidence="2 3">
    <name type="scientific">Couchioplanes caeruleus</name>
    <dbReference type="NCBI Taxonomy" id="56438"/>
    <lineage>
        <taxon>Bacteria</taxon>
        <taxon>Bacillati</taxon>
        <taxon>Actinomycetota</taxon>
        <taxon>Actinomycetes</taxon>
        <taxon>Micromonosporales</taxon>
        <taxon>Micromonosporaceae</taxon>
        <taxon>Couchioplanes</taxon>
    </lineage>
</organism>
<dbReference type="Pfam" id="PF13480">
    <property type="entry name" value="Acetyltransf_6"/>
    <property type="match status" value="1"/>
</dbReference>
<comment type="caution">
    <text evidence="2">The sequence shown here is derived from an EMBL/GenBank/DDBJ whole genome shotgun (WGS) entry which is preliminary data.</text>
</comment>
<dbReference type="Gene3D" id="3.40.630.30">
    <property type="match status" value="1"/>
</dbReference>
<dbReference type="OrthoDB" id="4094119at2"/>
<protein>
    <submittedName>
        <fullName evidence="2">Acetyltransferase (GNAT) family protein</fullName>
    </submittedName>
</protein>
<dbReference type="InterPro" id="IPR016181">
    <property type="entry name" value="Acyl_CoA_acyltransferase"/>
</dbReference>
<sequence>MRTSVSARWLRTAAEVPESAVDGRHFSTTVGWSRGWEGVRTERVVDHRHLLLEGGPVAELVPYYLVSRSPLWDAYESDAGIGPIWSGPVVYSASLYGEYGGAGGSTPEYIATCVDLGREQTARWAAEALIFGNLTSAEVDAWSAIRPGGTAVLVDRAYAAPIGGADSPLPAMRGRVRRELVRQWRRAKDGGLRLRVLAGAEMLPALDEFTDLAMAAAEKHGINIYGKDIFENLAGAPGAMLLVAEHDGRMAAAFLCFLHRRRFSMWTGGINYLHLRELKTYAFLMYESMTYAAAHGAEIVDPGRGNFVYKERHGFLGTDLWALVYPTTPRPALREALRRMSEGIHGYITRSLRRDELAAL</sequence>
<keyword evidence="2" id="KW-0808">Transferase</keyword>
<name>A0A3N1GE24_9ACTN</name>
<dbReference type="SUPFAM" id="SSF55729">
    <property type="entry name" value="Acyl-CoA N-acyltransferases (Nat)"/>
    <property type="match status" value="1"/>
</dbReference>
<accession>A0A3N1GE24</accession>
<dbReference type="Proteomes" id="UP000271683">
    <property type="component" value="Unassembled WGS sequence"/>
</dbReference>
<evidence type="ECO:0000259" key="1">
    <source>
        <dbReference type="Pfam" id="PF13480"/>
    </source>
</evidence>
<feature type="domain" description="BioF2-like acetyltransferase" evidence="1">
    <location>
        <begin position="175"/>
        <end position="311"/>
    </location>
</feature>
<dbReference type="InterPro" id="IPR038740">
    <property type="entry name" value="BioF2-like_GNAT_dom"/>
</dbReference>
<evidence type="ECO:0000313" key="3">
    <source>
        <dbReference type="Proteomes" id="UP000271683"/>
    </source>
</evidence>
<reference evidence="2 3" key="1">
    <citation type="submission" date="2018-11" db="EMBL/GenBank/DDBJ databases">
        <title>Sequencing the genomes of 1000 actinobacteria strains.</title>
        <authorList>
            <person name="Klenk H.-P."/>
        </authorList>
    </citation>
    <scope>NUCLEOTIDE SEQUENCE [LARGE SCALE GENOMIC DNA]</scope>
    <source>
        <strain evidence="2 3">DSM 43634</strain>
    </source>
</reference>